<dbReference type="RefSeq" id="WP_121214801.1">
    <property type="nucleotide sequence ID" value="NZ_RBZN01000025.1"/>
</dbReference>
<keyword evidence="5" id="KW-0813">Transport</keyword>
<dbReference type="InterPro" id="IPR050811">
    <property type="entry name" value="Phosphate_ABC_transporter"/>
</dbReference>
<comment type="similarity">
    <text evidence="3">Belongs to the PstS family.</text>
</comment>
<keyword evidence="9" id="KW-0472">Membrane</keyword>
<comment type="function">
    <text evidence="1">Part of the ABC transporter complex PstSACB involved in phosphate import.</text>
</comment>
<keyword evidence="9" id="KW-0812">Transmembrane</keyword>
<dbReference type="Gene3D" id="3.40.190.10">
    <property type="entry name" value="Periplasmic binding protein-like II"/>
    <property type="match status" value="2"/>
</dbReference>
<dbReference type="Proteomes" id="UP000272238">
    <property type="component" value="Unassembled WGS sequence"/>
</dbReference>
<keyword evidence="6" id="KW-0732">Signal</keyword>
<feature type="transmembrane region" description="Helical" evidence="9">
    <location>
        <begin position="73"/>
        <end position="91"/>
    </location>
</feature>
<protein>
    <recommendedName>
        <fullName evidence="10">PBP domain-containing protein</fullName>
    </recommendedName>
</protein>
<dbReference type="GO" id="GO:0006817">
    <property type="term" value="P:phosphate ion transport"/>
    <property type="evidence" value="ECO:0007669"/>
    <property type="project" value="UniProtKB-KW"/>
</dbReference>
<comment type="caution">
    <text evidence="11">The sequence shown here is derived from an EMBL/GenBank/DDBJ whole genome shotgun (WGS) entry which is preliminary data.</text>
</comment>
<reference evidence="11 12" key="1">
    <citation type="journal article" date="2016" name="Antonie Van Leeuwenhoek">
        <title>Lysinibacillus endophyticus sp. nov., an indole-3-acetic acid producing endophytic bacterium isolated from corn root (Zea mays cv. Xinken-5).</title>
        <authorList>
            <person name="Yu J."/>
            <person name="Guan X."/>
            <person name="Liu C."/>
            <person name="Xiang W."/>
            <person name="Yu Z."/>
            <person name="Liu X."/>
            <person name="Wang G."/>
        </authorList>
    </citation>
    <scope>NUCLEOTIDE SEQUENCE [LARGE SCALE GENOMIC DNA]</scope>
    <source>
        <strain evidence="11 12">DSM 100506</strain>
    </source>
</reference>
<evidence type="ECO:0000256" key="8">
    <source>
        <dbReference type="ARBA" id="ARBA00023288"/>
    </source>
</evidence>
<evidence type="ECO:0000256" key="5">
    <source>
        <dbReference type="ARBA" id="ARBA00022592"/>
    </source>
</evidence>
<proteinExistence type="inferred from homology"/>
<comment type="subunit">
    <text evidence="4">The complex is composed of two ATP-binding proteins (PstB), two transmembrane proteins (PstC and PstA) and a solute-binding protein (PstS).</text>
</comment>
<dbReference type="SUPFAM" id="SSF53850">
    <property type="entry name" value="Periplasmic binding protein-like II"/>
    <property type="match status" value="1"/>
</dbReference>
<dbReference type="CDD" id="cd13566">
    <property type="entry name" value="PBP2_phosphate"/>
    <property type="match status" value="1"/>
</dbReference>
<accession>A0A494Z0V2</accession>
<feature type="transmembrane region" description="Helical" evidence="9">
    <location>
        <begin position="12"/>
        <end position="37"/>
    </location>
</feature>
<feature type="transmembrane region" description="Helical" evidence="9">
    <location>
        <begin position="43"/>
        <end position="66"/>
    </location>
</feature>
<organism evidence="11 12">
    <name type="scientific">Ureibacillus endophyticus</name>
    <dbReference type="NCBI Taxonomy" id="1978490"/>
    <lineage>
        <taxon>Bacteria</taxon>
        <taxon>Bacillati</taxon>
        <taxon>Bacillota</taxon>
        <taxon>Bacilli</taxon>
        <taxon>Bacillales</taxon>
        <taxon>Caryophanaceae</taxon>
        <taxon>Ureibacillus</taxon>
    </lineage>
</organism>
<evidence type="ECO:0000256" key="2">
    <source>
        <dbReference type="ARBA" id="ARBA00004193"/>
    </source>
</evidence>
<dbReference type="InterPro" id="IPR024370">
    <property type="entry name" value="PBP_domain"/>
</dbReference>
<evidence type="ECO:0000256" key="9">
    <source>
        <dbReference type="SAM" id="Phobius"/>
    </source>
</evidence>
<dbReference type="PANTHER" id="PTHR30570">
    <property type="entry name" value="PERIPLASMIC PHOSPHATE BINDING COMPONENT OF PHOSPHATE ABC TRANSPORTER"/>
    <property type="match status" value="1"/>
</dbReference>
<evidence type="ECO:0000256" key="4">
    <source>
        <dbReference type="ARBA" id="ARBA00011529"/>
    </source>
</evidence>
<keyword evidence="9" id="KW-1133">Transmembrane helix</keyword>
<keyword evidence="7" id="KW-0564">Palmitate</keyword>
<dbReference type="GO" id="GO:0005886">
    <property type="term" value="C:plasma membrane"/>
    <property type="evidence" value="ECO:0007669"/>
    <property type="project" value="UniProtKB-SubCell"/>
</dbReference>
<name>A0A494Z0V2_9BACL</name>
<evidence type="ECO:0000259" key="10">
    <source>
        <dbReference type="Pfam" id="PF12849"/>
    </source>
</evidence>
<keyword evidence="8" id="KW-0449">Lipoprotein</keyword>
<dbReference type="Pfam" id="PF12849">
    <property type="entry name" value="PBP_like_2"/>
    <property type="match status" value="1"/>
</dbReference>
<evidence type="ECO:0000313" key="12">
    <source>
        <dbReference type="Proteomes" id="UP000272238"/>
    </source>
</evidence>
<keyword evidence="5" id="KW-0592">Phosphate transport</keyword>
<evidence type="ECO:0000256" key="7">
    <source>
        <dbReference type="ARBA" id="ARBA00023139"/>
    </source>
</evidence>
<keyword evidence="12" id="KW-1185">Reference proteome</keyword>
<dbReference type="AlphaFoldDB" id="A0A494Z0V2"/>
<gene>
    <name evidence="11" type="ORF">D8M03_10860</name>
</gene>
<dbReference type="OrthoDB" id="9790048at2"/>
<evidence type="ECO:0000256" key="1">
    <source>
        <dbReference type="ARBA" id="ARBA00002841"/>
    </source>
</evidence>
<evidence type="ECO:0000313" key="11">
    <source>
        <dbReference type="EMBL" id="RKQ16004.1"/>
    </source>
</evidence>
<sequence>MSNDKGEEVFTLNFFSSLLVLFCFLFVLAPVSFMFLLAGQLHYIPLILVVAVILYLLIVFNIYKFFKTKKRKMVFGIVSGVALAIACISPIKQLYLNSIPTVDAEVDIYQYRPFSEESIVVELEEEATLKLTEDLPKIDGATALYPLYSAIVQATYPEKDYYPYDSEVMVNTTPDAYDNLIKGKVDMIFAAGPSDSQQNYAKRLGKELKLTPIGREAFVFFVNQKNKVDGLTLDQIKGIYSGEITNWKDVGGNNDEIRAFQRPEESGSQTALQKLMGDTPIKEAPTEQIATGMGEIIREVSQYKNFKNAIGYTFRYYSNEMVKNDQIKLLEVNGVAPTKENIRNDSYPISSEFYIVTAGSTNPNVEKLIDWVLSEQGQQLVEKVGYVPLEP</sequence>
<dbReference type="EMBL" id="RBZN01000025">
    <property type="protein sequence ID" value="RKQ16004.1"/>
    <property type="molecule type" value="Genomic_DNA"/>
</dbReference>
<dbReference type="PANTHER" id="PTHR30570:SF1">
    <property type="entry name" value="PHOSPHATE-BINDING PROTEIN PSTS"/>
    <property type="match status" value="1"/>
</dbReference>
<evidence type="ECO:0000256" key="3">
    <source>
        <dbReference type="ARBA" id="ARBA00008725"/>
    </source>
</evidence>
<evidence type="ECO:0000256" key="6">
    <source>
        <dbReference type="ARBA" id="ARBA00022729"/>
    </source>
</evidence>
<comment type="subcellular location">
    <subcellularLocation>
        <location evidence="2">Cell membrane</location>
        <topology evidence="2">Lipid-anchor</topology>
    </subcellularLocation>
</comment>
<feature type="domain" description="PBP" evidence="10">
    <location>
        <begin position="137"/>
        <end position="375"/>
    </location>
</feature>